<dbReference type="Gramene" id="OPUNC01G04420.1">
    <property type="protein sequence ID" value="OPUNC01G04420.1"/>
    <property type="gene ID" value="OPUNC01G04420"/>
</dbReference>
<organism evidence="2">
    <name type="scientific">Oryza punctata</name>
    <name type="common">Red rice</name>
    <dbReference type="NCBI Taxonomy" id="4537"/>
    <lineage>
        <taxon>Eukaryota</taxon>
        <taxon>Viridiplantae</taxon>
        <taxon>Streptophyta</taxon>
        <taxon>Embryophyta</taxon>
        <taxon>Tracheophyta</taxon>
        <taxon>Spermatophyta</taxon>
        <taxon>Magnoliopsida</taxon>
        <taxon>Liliopsida</taxon>
        <taxon>Poales</taxon>
        <taxon>Poaceae</taxon>
        <taxon>BOP clade</taxon>
        <taxon>Oryzoideae</taxon>
        <taxon>Oryzeae</taxon>
        <taxon>Oryzinae</taxon>
        <taxon>Oryza</taxon>
    </lineage>
</organism>
<dbReference type="OMA" id="MVRCQGT"/>
<sequence length="316" mass="35183">MTIVKLLSCIGTVVSVALSVLPFFYQVYTGTFERTVELYGVLAKLVGLINSIIWFMYAIVTSKSDLSLGLLLMHAFVCMSNFTYLMAICGYKRATREGYILGAIFIGCISIISILVYFDVIPHVIVSIFGWLGMISLAFSHYIQIRDIVVSSEFGFILNVLEILLLVIIAIVGYLFPRAENANADDEAQLQNDHMSVALHMNSDTRGMIPLEDEQGIPETEDSIVVPQVSQLDASHLILQVRNVFEIRFVRSMVNPNTQTRVILLVEAITRTMVQIERDLYIPILLQASGIDGSSTNFPTSSSIGLGLDSSCMWYR</sequence>
<keyword evidence="1" id="KW-1133">Transmembrane helix</keyword>
<dbReference type="HOGENOM" id="CLU_045612_1_0_1"/>
<reference evidence="2" key="1">
    <citation type="submission" date="2015-04" db="UniProtKB">
        <authorList>
            <consortium name="EnsemblPlants"/>
        </authorList>
    </citation>
    <scope>IDENTIFICATION</scope>
</reference>
<proteinExistence type="predicted"/>
<reference evidence="2" key="2">
    <citation type="submission" date="2018-05" db="EMBL/GenBank/DDBJ databases">
        <title>OpunRS2 (Oryza punctata Reference Sequence Version 2).</title>
        <authorList>
            <person name="Zhang J."/>
            <person name="Kudrna D."/>
            <person name="Lee S."/>
            <person name="Talag J."/>
            <person name="Welchert J."/>
            <person name="Wing R.A."/>
        </authorList>
    </citation>
    <scope>NUCLEOTIDE SEQUENCE [LARGE SCALE GENOMIC DNA]</scope>
</reference>
<evidence type="ECO:0000256" key="1">
    <source>
        <dbReference type="SAM" id="Phobius"/>
    </source>
</evidence>
<evidence type="ECO:0000313" key="3">
    <source>
        <dbReference type="Proteomes" id="UP000026962"/>
    </source>
</evidence>
<protein>
    <recommendedName>
        <fullName evidence="4">Bidirectional sugar transporter SWEET</fullName>
    </recommendedName>
</protein>
<keyword evidence="1" id="KW-0812">Transmembrane</keyword>
<feature type="transmembrane region" description="Helical" evidence="1">
    <location>
        <begin position="6"/>
        <end position="25"/>
    </location>
</feature>
<feature type="transmembrane region" description="Helical" evidence="1">
    <location>
        <begin position="66"/>
        <end position="87"/>
    </location>
</feature>
<feature type="transmembrane region" description="Helical" evidence="1">
    <location>
        <begin position="99"/>
        <end position="118"/>
    </location>
</feature>
<feature type="transmembrane region" description="Helical" evidence="1">
    <location>
        <begin position="37"/>
        <end position="60"/>
    </location>
</feature>
<dbReference type="Proteomes" id="UP000026962">
    <property type="component" value="Chromosome 1"/>
</dbReference>
<keyword evidence="3" id="KW-1185">Reference proteome</keyword>
<evidence type="ECO:0000313" key="2">
    <source>
        <dbReference type="EnsemblPlants" id="OPUNC01G04420.1"/>
    </source>
</evidence>
<evidence type="ECO:0008006" key="4">
    <source>
        <dbReference type="Google" id="ProtNLM"/>
    </source>
</evidence>
<accession>A0A0E0JEM9</accession>
<feature type="transmembrane region" description="Helical" evidence="1">
    <location>
        <begin position="155"/>
        <end position="176"/>
    </location>
</feature>
<feature type="transmembrane region" description="Helical" evidence="1">
    <location>
        <begin position="124"/>
        <end position="143"/>
    </location>
</feature>
<dbReference type="EnsemblPlants" id="OPUNC01G04420.1">
    <property type="protein sequence ID" value="OPUNC01G04420.1"/>
    <property type="gene ID" value="OPUNC01G04420"/>
</dbReference>
<dbReference type="STRING" id="4537.A0A0E0JEM9"/>
<keyword evidence="1" id="KW-0472">Membrane</keyword>
<name>A0A0E0JEM9_ORYPU</name>
<dbReference type="AlphaFoldDB" id="A0A0E0JEM9"/>